<dbReference type="InterPro" id="IPR036291">
    <property type="entry name" value="NAD(P)-bd_dom_sf"/>
</dbReference>
<dbReference type="PANTHER" id="PTHR48106:SF13">
    <property type="entry name" value="QUINONE OXIDOREDUCTASE-RELATED"/>
    <property type="match status" value="1"/>
</dbReference>
<dbReference type="HOGENOM" id="CLU_026673_3_1_5"/>
<dbReference type="Gene3D" id="3.90.180.10">
    <property type="entry name" value="Medium-chain alcohol dehydrogenases, catalytic domain"/>
    <property type="match status" value="1"/>
</dbReference>
<dbReference type="Pfam" id="PF00107">
    <property type="entry name" value="ADH_zinc_N"/>
    <property type="match status" value="1"/>
</dbReference>
<dbReference type="AlphaFoldDB" id="B0T6L7"/>
<dbReference type="PANTHER" id="PTHR48106">
    <property type="entry name" value="QUINONE OXIDOREDUCTASE PIG3-RELATED"/>
    <property type="match status" value="1"/>
</dbReference>
<keyword evidence="2" id="KW-0560">Oxidoreductase</keyword>
<dbReference type="SMART" id="SM00829">
    <property type="entry name" value="PKS_ER"/>
    <property type="match status" value="1"/>
</dbReference>
<dbReference type="STRING" id="366602.Caul_0500"/>
<organism evidence="4">
    <name type="scientific">Caulobacter sp. (strain K31)</name>
    <dbReference type="NCBI Taxonomy" id="366602"/>
    <lineage>
        <taxon>Bacteria</taxon>
        <taxon>Pseudomonadati</taxon>
        <taxon>Pseudomonadota</taxon>
        <taxon>Alphaproteobacteria</taxon>
        <taxon>Caulobacterales</taxon>
        <taxon>Caulobacteraceae</taxon>
        <taxon>Caulobacter</taxon>
    </lineage>
</organism>
<dbReference type="KEGG" id="cak:Caul_0500"/>
<dbReference type="InterPro" id="IPR013154">
    <property type="entry name" value="ADH-like_N"/>
</dbReference>
<dbReference type="EMBL" id="CP000927">
    <property type="protein sequence ID" value="ABZ69634.1"/>
    <property type="molecule type" value="Genomic_DNA"/>
</dbReference>
<evidence type="ECO:0000259" key="3">
    <source>
        <dbReference type="SMART" id="SM00829"/>
    </source>
</evidence>
<dbReference type="InterPro" id="IPR011032">
    <property type="entry name" value="GroES-like_sf"/>
</dbReference>
<dbReference type="eggNOG" id="COG0604">
    <property type="taxonomic scope" value="Bacteria"/>
</dbReference>
<gene>
    <name evidence="4" type="ordered locus">Caul_0500</name>
</gene>
<dbReference type="GO" id="GO:0070402">
    <property type="term" value="F:NADPH binding"/>
    <property type="evidence" value="ECO:0007669"/>
    <property type="project" value="TreeGrafter"/>
</dbReference>
<feature type="domain" description="Enoyl reductase (ER)" evidence="3">
    <location>
        <begin position="10"/>
        <end position="323"/>
    </location>
</feature>
<dbReference type="InterPro" id="IPR020843">
    <property type="entry name" value="ER"/>
</dbReference>
<evidence type="ECO:0000256" key="1">
    <source>
        <dbReference type="ARBA" id="ARBA00022857"/>
    </source>
</evidence>
<dbReference type="GO" id="GO:0003960">
    <property type="term" value="F:quinone reductase (NADPH) activity"/>
    <property type="evidence" value="ECO:0007669"/>
    <property type="project" value="TreeGrafter"/>
</dbReference>
<evidence type="ECO:0000313" key="4">
    <source>
        <dbReference type="EMBL" id="ABZ69634.1"/>
    </source>
</evidence>
<evidence type="ECO:0000256" key="2">
    <source>
        <dbReference type="ARBA" id="ARBA00023002"/>
    </source>
</evidence>
<dbReference type="GO" id="GO:0005829">
    <property type="term" value="C:cytosol"/>
    <property type="evidence" value="ECO:0007669"/>
    <property type="project" value="TreeGrafter"/>
</dbReference>
<proteinExistence type="predicted"/>
<dbReference type="InterPro" id="IPR013149">
    <property type="entry name" value="ADH-like_C"/>
</dbReference>
<name>B0T6L7_CAUSK</name>
<dbReference type="GO" id="GO:0035925">
    <property type="term" value="F:mRNA 3'-UTR AU-rich region binding"/>
    <property type="evidence" value="ECO:0007669"/>
    <property type="project" value="TreeGrafter"/>
</dbReference>
<keyword evidence="1" id="KW-0521">NADP</keyword>
<dbReference type="Pfam" id="PF08240">
    <property type="entry name" value="ADH_N"/>
    <property type="match status" value="1"/>
</dbReference>
<accession>B0T6L7</accession>
<protein>
    <submittedName>
        <fullName evidence="4">Alcohol dehydrogenase zinc-binding domain protein</fullName>
    </submittedName>
</protein>
<dbReference type="OrthoDB" id="9805663at2"/>
<dbReference type="SUPFAM" id="SSF50129">
    <property type="entry name" value="GroES-like"/>
    <property type="match status" value="1"/>
</dbReference>
<dbReference type="Gene3D" id="3.40.50.720">
    <property type="entry name" value="NAD(P)-binding Rossmann-like Domain"/>
    <property type="match status" value="1"/>
</dbReference>
<dbReference type="SUPFAM" id="SSF51735">
    <property type="entry name" value="NAD(P)-binding Rossmann-fold domains"/>
    <property type="match status" value="1"/>
</dbReference>
<reference evidence="4" key="1">
    <citation type="submission" date="2008-01" db="EMBL/GenBank/DDBJ databases">
        <title>Complete sequence of chromosome of Caulobacter sp. K31.</title>
        <authorList>
            <consortium name="US DOE Joint Genome Institute"/>
            <person name="Copeland A."/>
            <person name="Lucas S."/>
            <person name="Lapidus A."/>
            <person name="Barry K."/>
            <person name="Glavina del Rio T."/>
            <person name="Dalin E."/>
            <person name="Tice H."/>
            <person name="Pitluck S."/>
            <person name="Bruce D."/>
            <person name="Goodwin L."/>
            <person name="Thompson L.S."/>
            <person name="Brettin T."/>
            <person name="Detter J.C."/>
            <person name="Han C."/>
            <person name="Schmutz J."/>
            <person name="Larimer F."/>
            <person name="Land M."/>
            <person name="Hauser L."/>
            <person name="Kyrpides N."/>
            <person name="Kim E."/>
            <person name="Stephens C."/>
            <person name="Richardson P."/>
        </authorList>
    </citation>
    <scope>NUCLEOTIDE SEQUENCE [LARGE SCALE GENOMIC DNA]</scope>
    <source>
        <strain evidence="4">K31</strain>
    </source>
</reference>
<sequence length="328" mass="33510">MKAVVITALGGPEALVLQDAPDPVAGAGEILVKVRYSGINYAETLARRGMVPVPPPPFVVGLEIVGEVAAVGDGVEGFSVGQPVAAFSRSGHAQYAVVSALLAVPLDLAGQAVAPDRAIGVPCTGVTAHQLLTLMGRLSEGETVFVQGAAGGVGTMLGQQAKALGAGKVIGSVGSESKFGFAREHGYDEVMLRDGFVESLKASTGGRGVDLFLEGVSGANLASPGALLAPLGRAIYFGDANFTNDTQVAISPLRSTSLTVAGYSLGGLCTTRPQRWRPSADAVLGMIARGEITETGVTLLHPSEAARAHDLLESRQSQGKLGLDWTAL</sequence>